<comment type="caution">
    <text evidence="9">The sequence shown here is derived from an EMBL/GenBank/DDBJ whole genome shotgun (WGS) entry which is preliminary data.</text>
</comment>
<comment type="similarity">
    <text evidence="7">Belongs to the glycosyltransferase 87 family.</text>
</comment>
<keyword evidence="5 8" id="KW-1133">Transmembrane helix</keyword>
<dbReference type="Proteomes" id="UP001166784">
    <property type="component" value="Unassembled WGS sequence"/>
</dbReference>
<keyword evidence="4 8" id="KW-0812">Transmembrane</keyword>
<feature type="transmembrane region" description="Helical" evidence="8">
    <location>
        <begin position="22"/>
        <end position="42"/>
    </location>
</feature>
<feature type="transmembrane region" description="Helical" evidence="8">
    <location>
        <begin position="372"/>
        <end position="389"/>
    </location>
</feature>
<accession>A0ABS9SVE1</accession>
<keyword evidence="10" id="KW-1185">Reference proteome</keyword>
<evidence type="ECO:0000256" key="4">
    <source>
        <dbReference type="ARBA" id="ARBA00022692"/>
    </source>
</evidence>
<dbReference type="InterPro" id="IPR018584">
    <property type="entry name" value="GT87"/>
</dbReference>
<evidence type="ECO:0000313" key="9">
    <source>
        <dbReference type="EMBL" id="MCH6160244.1"/>
    </source>
</evidence>
<evidence type="ECO:0000256" key="1">
    <source>
        <dbReference type="ARBA" id="ARBA00004651"/>
    </source>
</evidence>
<evidence type="ECO:0000256" key="2">
    <source>
        <dbReference type="ARBA" id="ARBA00022475"/>
    </source>
</evidence>
<sequence length="492" mass="52689">MSVLPQSAQSRSRGRSAPLARVLDRPVLIASGVCLLSFAAFWTAQRATGVSMIDIMVYRAEGWTVRTGGDLYAMRATYADLPTTYPPFAALLFTPLTLLDVADMRTLGTAGNLVLLVTVVHLSLRLIGRMPRPSLAPYRSRTSRPAWLFRLSVLPRPAAALLVSSVAVWCEPLWTTLRYGQINLLLTALVLWDLSRRHGHRFSGAGIGAAAGIKLTPALFAVFLALCGTVRAVRRRRAGRHAGTGGGVRNHELRQSAVAAGTFACTVLLGALVLPRDSRRFWFDVLFRSERVGHAEITDNQSLRGVVARLLHTGEPGWPWLVFAVLVAVTGLAVAAAAASADRRRLPYAPAWAALVCAVTALLISPVSWSHHWVWCVPLVLLLGAEALARQRPLPWAASAAAAALLFCSYALWLVPHGATGPVKPELHQTGGQMVLSALYPAAGLGFLALAAVTAVRALRTPSPQATDGANGADRPHMARIARPNRAASEAD</sequence>
<organism evidence="9 10">
    <name type="scientific">Streptomyces marispadix</name>
    <dbReference type="NCBI Taxonomy" id="2922868"/>
    <lineage>
        <taxon>Bacteria</taxon>
        <taxon>Bacillati</taxon>
        <taxon>Actinomycetota</taxon>
        <taxon>Actinomycetes</taxon>
        <taxon>Kitasatosporales</taxon>
        <taxon>Streptomycetaceae</taxon>
        <taxon>Streptomyces</taxon>
    </lineage>
</organism>
<proteinExistence type="inferred from homology"/>
<dbReference type="RefSeq" id="WP_241058298.1">
    <property type="nucleotide sequence ID" value="NZ_JAKWJU010000002.1"/>
</dbReference>
<protein>
    <submittedName>
        <fullName evidence="9">Glycosyltransferase 87 family protein</fullName>
    </submittedName>
</protein>
<feature type="transmembrane region" description="Helical" evidence="8">
    <location>
        <begin position="318"/>
        <end position="339"/>
    </location>
</feature>
<dbReference type="EMBL" id="JAKWJU010000002">
    <property type="protein sequence ID" value="MCH6160244.1"/>
    <property type="molecule type" value="Genomic_DNA"/>
</dbReference>
<name>A0ABS9SVE1_9ACTN</name>
<feature type="transmembrane region" description="Helical" evidence="8">
    <location>
        <begin position="435"/>
        <end position="456"/>
    </location>
</feature>
<gene>
    <name evidence="9" type="ORF">MMA15_07365</name>
</gene>
<evidence type="ECO:0000256" key="5">
    <source>
        <dbReference type="ARBA" id="ARBA00022989"/>
    </source>
</evidence>
<evidence type="ECO:0000256" key="7">
    <source>
        <dbReference type="ARBA" id="ARBA00024033"/>
    </source>
</evidence>
<evidence type="ECO:0000313" key="10">
    <source>
        <dbReference type="Proteomes" id="UP001166784"/>
    </source>
</evidence>
<feature type="transmembrane region" description="Helical" evidence="8">
    <location>
        <begin position="257"/>
        <end position="274"/>
    </location>
</feature>
<evidence type="ECO:0000256" key="6">
    <source>
        <dbReference type="ARBA" id="ARBA00023136"/>
    </source>
</evidence>
<feature type="transmembrane region" description="Helical" evidence="8">
    <location>
        <begin position="346"/>
        <end position="366"/>
    </location>
</feature>
<keyword evidence="6 8" id="KW-0472">Membrane</keyword>
<evidence type="ECO:0000256" key="3">
    <source>
        <dbReference type="ARBA" id="ARBA00022679"/>
    </source>
</evidence>
<reference evidence="9" key="1">
    <citation type="submission" date="2022-03" db="EMBL/GenBank/DDBJ databases">
        <authorList>
            <person name="Santos J.D.N."/>
            <person name="Kallscheuer N."/>
            <person name="Jogler C."/>
            <person name="Lage O.M."/>
        </authorList>
    </citation>
    <scope>NUCLEOTIDE SEQUENCE</scope>
    <source>
        <strain evidence="9">M600PL45_2</strain>
    </source>
</reference>
<keyword evidence="2" id="KW-1003">Cell membrane</keyword>
<evidence type="ECO:0000256" key="8">
    <source>
        <dbReference type="SAM" id="Phobius"/>
    </source>
</evidence>
<feature type="transmembrane region" description="Helical" evidence="8">
    <location>
        <begin position="396"/>
        <end position="415"/>
    </location>
</feature>
<reference evidence="9" key="2">
    <citation type="journal article" date="2023" name="Int. J. Syst. Evol. Microbiol.">
        <title>Streptomyces marispadix sp. nov., isolated from marine beach sediment of the Northern Coast of Portugal.</title>
        <authorList>
            <person name="dos Santos J.D.N."/>
            <person name="Vitorino I.R."/>
            <person name="Kallscheuer N."/>
            <person name="Srivastava A."/>
            <person name="Krautwurst S."/>
            <person name="Marz M."/>
            <person name="Jogler C."/>
            <person name="Lobo Da Cunha A."/>
            <person name="Catita J."/>
            <person name="Goncalves H."/>
            <person name="Gonzalez I."/>
            <person name="Reyes F."/>
            <person name="Lage O.M."/>
        </authorList>
    </citation>
    <scope>NUCLEOTIDE SEQUENCE</scope>
    <source>
        <strain evidence="9">M600PL45_2</strain>
    </source>
</reference>
<comment type="subcellular location">
    <subcellularLocation>
        <location evidence="1">Cell membrane</location>
        <topology evidence="1">Multi-pass membrane protein</topology>
    </subcellularLocation>
</comment>
<feature type="transmembrane region" description="Helical" evidence="8">
    <location>
        <begin position="147"/>
        <end position="169"/>
    </location>
</feature>
<keyword evidence="3" id="KW-0808">Transferase</keyword>
<feature type="transmembrane region" description="Helical" evidence="8">
    <location>
        <begin position="202"/>
        <end position="227"/>
    </location>
</feature>
<dbReference type="Pfam" id="PF09594">
    <property type="entry name" value="GT87"/>
    <property type="match status" value="1"/>
</dbReference>
<feature type="transmembrane region" description="Helical" evidence="8">
    <location>
        <begin position="107"/>
        <end position="127"/>
    </location>
</feature>